<evidence type="ECO:0000256" key="1">
    <source>
        <dbReference type="SAM" id="MobiDB-lite"/>
    </source>
</evidence>
<dbReference type="Proteomes" id="UP001042704">
    <property type="component" value="Chromosome"/>
</dbReference>
<dbReference type="KEGG" id="maqe:RJ40_00355"/>
<feature type="region of interest" description="Disordered" evidence="1">
    <location>
        <begin position="132"/>
        <end position="152"/>
    </location>
</feature>
<keyword evidence="3" id="KW-1185">Reference proteome</keyword>
<feature type="compositionally biased region" description="Acidic residues" evidence="1">
    <location>
        <begin position="132"/>
        <end position="144"/>
    </location>
</feature>
<gene>
    <name evidence="2" type="ORF">RJ40_00355</name>
</gene>
<dbReference type="RefSeq" id="WP_265581356.1">
    <property type="nucleotide sequence ID" value="NZ_CP036172.1"/>
</dbReference>
<accession>A0A8A3S333</accession>
<evidence type="ECO:0000313" key="3">
    <source>
        <dbReference type="Proteomes" id="UP001042704"/>
    </source>
</evidence>
<sequence length="169" mass="17736">MRRASLGLLLIPLVALAAGAVLGEEIELTGTAPAGETIYLFFTGPNLPAGGVDLVDAAAVETGDPDTFTTVTVGDDGGWRYRWKTTGLGIDPGTYTIYASDRPTARDDLRTDDAVYSTLAVTLRRPALIVETGEEETPETEEQESPATRAATSATIAAAALALLVRRPT</sequence>
<protein>
    <submittedName>
        <fullName evidence="2">Uncharacterized protein</fullName>
    </submittedName>
</protein>
<reference evidence="2" key="2">
    <citation type="submission" date="2019-02" db="EMBL/GenBank/DDBJ databases">
        <authorList>
            <person name="Chen S.-C."/>
            <person name="Chien H.-H."/>
            <person name="Lai M.-C."/>
        </authorList>
    </citation>
    <scope>NUCLEOTIDE SEQUENCE</scope>
    <source>
        <strain evidence="2">N2F9704</strain>
    </source>
</reference>
<reference evidence="2" key="1">
    <citation type="journal article" date="2001" name="Int. J. Syst. Evol. Microbiol.">
        <title>Methanofollis aquaemaris sp. nov., a methanogen isolated from an aquaculture fish pond.</title>
        <authorList>
            <person name="Lai M.C."/>
            <person name="Chen S.C."/>
        </authorList>
    </citation>
    <scope>NUCLEOTIDE SEQUENCE</scope>
    <source>
        <strain evidence="2">N2F9704</strain>
    </source>
</reference>
<proteinExistence type="predicted"/>
<dbReference type="AlphaFoldDB" id="A0A8A3S333"/>
<evidence type="ECO:0000313" key="2">
    <source>
        <dbReference type="EMBL" id="QSZ66060.1"/>
    </source>
</evidence>
<dbReference type="EMBL" id="CP036172">
    <property type="protein sequence ID" value="QSZ66060.1"/>
    <property type="molecule type" value="Genomic_DNA"/>
</dbReference>
<organism evidence="2 3">
    <name type="scientific">Methanofollis aquaemaris</name>
    <dbReference type="NCBI Taxonomy" id="126734"/>
    <lineage>
        <taxon>Archaea</taxon>
        <taxon>Methanobacteriati</taxon>
        <taxon>Methanobacteriota</taxon>
        <taxon>Stenosarchaea group</taxon>
        <taxon>Methanomicrobia</taxon>
        <taxon>Methanomicrobiales</taxon>
        <taxon>Methanomicrobiaceae</taxon>
        <taxon>Methanofollis</taxon>
    </lineage>
</organism>
<name>A0A8A3S333_9EURY</name>
<dbReference type="GeneID" id="76422759"/>